<evidence type="ECO:0000313" key="2">
    <source>
        <dbReference type="Proteomes" id="UP000478052"/>
    </source>
</evidence>
<dbReference type="EMBL" id="VUJU01012278">
    <property type="protein sequence ID" value="KAF0708119.1"/>
    <property type="molecule type" value="Genomic_DNA"/>
</dbReference>
<comment type="caution">
    <text evidence="1">The sequence shown here is derived from an EMBL/GenBank/DDBJ whole genome shotgun (WGS) entry which is preliminary data.</text>
</comment>
<keyword evidence="2" id="KW-1185">Reference proteome</keyword>
<feature type="non-terminal residue" evidence="1">
    <location>
        <position position="77"/>
    </location>
</feature>
<organism evidence="1 2">
    <name type="scientific">Aphis craccivora</name>
    <name type="common">Cowpea aphid</name>
    <dbReference type="NCBI Taxonomy" id="307492"/>
    <lineage>
        <taxon>Eukaryota</taxon>
        <taxon>Metazoa</taxon>
        <taxon>Ecdysozoa</taxon>
        <taxon>Arthropoda</taxon>
        <taxon>Hexapoda</taxon>
        <taxon>Insecta</taxon>
        <taxon>Pterygota</taxon>
        <taxon>Neoptera</taxon>
        <taxon>Paraneoptera</taxon>
        <taxon>Hemiptera</taxon>
        <taxon>Sternorrhyncha</taxon>
        <taxon>Aphidomorpha</taxon>
        <taxon>Aphidoidea</taxon>
        <taxon>Aphididae</taxon>
        <taxon>Aphidini</taxon>
        <taxon>Aphis</taxon>
        <taxon>Aphis</taxon>
    </lineage>
</organism>
<accession>A0A6G0VVL1</accession>
<dbReference type="AlphaFoldDB" id="A0A6G0VVL1"/>
<name>A0A6G0VVL1_APHCR</name>
<feature type="non-terminal residue" evidence="1">
    <location>
        <position position="1"/>
    </location>
</feature>
<evidence type="ECO:0000313" key="1">
    <source>
        <dbReference type="EMBL" id="KAF0708119.1"/>
    </source>
</evidence>
<gene>
    <name evidence="1" type="ORF">FWK35_00027883</name>
</gene>
<sequence length="77" mass="8980">LSSLYLTGFLQPRILKDVDCRHSVVCRVWLLILDSERNDECIDFTMLCVCFFFLCLCTRERVEIILQFQTLGVVSDS</sequence>
<reference evidence="1 2" key="1">
    <citation type="submission" date="2019-08" db="EMBL/GenBank/DDBJ databases">
        <title>Whole genome of Aphis craccivora.</title>
        <authorList>
            <person name="Voronova N.V."/>
            <person name="Shulinski R.S."/>
            <person name="Bandarenka Y.V."/>
            <person name="Zhorov D.G."/>
            <person name="Warner D."/>
        </authorList>
    </citation>
    <scope>NUCLEOTIDE SEQUENCE [LARGE SCALE GENOMIC DNA]</scope>
    <source>
        <strain evidence="1">180601</strain>
        <tissue evidence="1">Whole Body</tissue>
    </source>
</reference>
<protein>
    <submittedName>
        <fullName evidence="1">Uncharacterized protein</fullName>
    </submittedName>
</protein>
<dbReference type="Proteomes" id="UP000478052">
    <property type="component" value="Unassembled WGS sequence"/>
</dbReference>
<proteinExistence type="predicted"/>